<dbReference type="GO" id="GO:0030527">
    <property type="term" value="F:structural constituent of chromatin"/>
    <property type="evidence" value="ECO:0007669"/>
    <property type="project" value="InterPro"/>
</dbReference>
<comment type="caution">
    <text evidence="12">The sequence shown here is derived from an EMBL/GenBank/DDBJ whole genome shotgun (WGS) entry which is preliminary data.</text>
</comment>
<gene>
    <name evidence="12" type="ORF">F3F73_22805</name>
</gene>
<evidence type="ECO:0000256" key="9">
    <source>
        <dbReference type="ARBA" id="ARBA00033227"/>
    </source>
</evidence>
<dbReference type="AlphaFoldDB" id="A0A7J4XCH9"/>
<comment type="subunit">
    <text evidence="3">Homodimer.</text>
</comment>
<sequence>MGVPFKKIPRKDPRKADSVEKFYPQLVTLGPNADLESIAYVMKEKSSLTLGDIQSVLTNFVEAMRSTLYGGQSVNIKNFGVFSLSARTMGVEKAEDCTAKNIKAVKINFRPSTNIRPDITTTRAGEKIDFYDLETLLKKKEEEEGGGEGEDPAA</sequence>
<evidence type="ECO:0000256" key="4">
    <source>
        <dbReference type="ARBA" id="ARBA00016145"/>
    </source>
</evidence>
<feature type="domain" description="HU" evidence="11">
    <location>
        <begin position="1"/>
        <end position="122"/>
    </location>
</feature>
<dbReference type="EMBL" id="VWMK01000038">
    <property type="protein sequence ID" value="KAA3756985.1"/>
    <property type="molecule type" value="Genomic_DNA"/>
</dbReference>
<dbReference type="RefSeq" id="WP_005930763.1">
    <property type="nucleotide sequence ID" value="NZ_CABKSE010000002.1"/>
</dbReference>
<comment type="function">
    <text evidence="10">DNA-binding protein that plays a critical role in nucleoid compaction, genome replication and DNA replication and transcription. Binds to both ssDNA and dsDNA with a binding site covering about 15 nucleotides. Displays DNA-supercoiling activity only when associated with the viral DNA topoisomerase 2.</text>
</comment>
<evidence type="ECO:0000259" key="11">
    <source>
        <dbReference type="Pfam" id="PF18291"/>
    </source>
</evidence>
<evidence type="ECO:0000256" key="6">
    <source>
        <dbReference type="ARBA" id="ARBA00022921"/>
    </source>
</evidence>
<keyword evidence="6" id="KW-0426">Late protein</keyword>
<evidence type="ECO:0000256" key="10">
    <source>
        <dbReference type="ARBA" id="ARBA00046140"/>
    </source>
</evidence>
<keyword evidence="5" id="KW-0235">DNA replication</keyword>
<dbReference type="GO" id="GO:0006260">
    <property type="term" value="P:DNA replication"/>
    <property type="evidence" value="ECO:0007669"/>
    <property type="project" value="UniProtKB-KW"/>
</dbReference>
<dbReference type="InterPro" id="IPR000119">
    <property type="entry name" value="Hist_DNA-bd"/>
</dbReference>
<evidence type="ECO:0000256" key="3">
    <source>
        <dbReference type="ARBA" id="ARBA00011738"/>
    </source>
</evidence>
<evidence type="ECO:0000256" key="8">
    <source>
        <dbReference type="ARBA" id="ARBA00033120"/>
    </source>
</evidence>
<dbReference type="Pfam" id="PF18291">
    <property type="entry name" value="HU-HIG"/>
    <property type="match status" value="1"/>
</dbReference>
<organism evidence="12 13">
    <name type="scientific">Bacteroides salyersiae</name>
    <dbReference type="NCBI Taxonomy" id="291644"/>
    <lineage>
        <taxon>Bacteria</taxon>
        <taxon>Pseudomonadati</taxon>
        <taxon>Bacteroidota</taxon>
        <taxon>Bacteroidia</taxon>
        <taxon>Bacteroidales</taxon>
        <taxon>Bacteroidaceae</taxon>
        <taxon>Bacteroides</taxon>
    </lineage>
</organism>
<dbReference type="Gene3D" id="4.10.520.10">
    <property type="entry name" value="IHF-like DNA-binding proteins"/>
    <property type="match status" value="1"/>
</dbReference>
<evidence type="ECO:0000256" key="2">
    <source>
        <dbReference type="ARBA" id="ARBA00010529"/>
    </source>
</evidence>
<proteinExistence type="inferred from homology"/>
<protein>
    <recommendedName>
        <fullName evidence="4">Viral histone-like protein</fullName>
    </recommendedName>
    <alternativeName>
        <fullName evidence="9">DNA-binding protein pA104R</fullName>
    </alternativeName>
    <alternativeName>
        <fullName evidence="8">pA104R</fullName>
    </alternativeName>
</protein>
<dbReference type="InterPro" id="IPR005902">
    <property type="entry name" value="HU_DNA-bd_put"/>
</dbReference>
<dbReference type="InterPro" id="IPR010992">
    <property type="entry name" value="IHF-like_DNA-bd_dom_sf"/>
</dbReference>
<comment type="subcellular location">
    <subcellularLocation>
        <location evidence="1">Virion</location>
    </subcellularLocation>
</comment>
<evidence type="ECO:0000256" key="5">
    <source>
        <dbReference type="ARBA" id="ARBA00022705"/>
    </source>
</evidence>
<dbReference type="Proteomes" id="UP000422221">
    <property type="component" value="Unassembled WGS sequence"/>
</dbReference>
<comment type="similarity">
    <text evidence="2">Belongs to the bacterial histone-like protein family.</text>
</comment>
<name>A0A7J4XCH9_9BACE</name>
<evidence type="ECO:0000313" key="12">
    <source>
        <dbReference type="EMBL" id="KAA3756985.1"/>
    </source>
</evidence>
<dbReference type="NCBIfam" id="TIGR01201">
    <property type="entry name" value="HU_rel"/>
    <property type="match status" value="1"/>
</dbReference>
<dbReference type="GO" id="GO:0003677">
    <property type="term" value="F:DNA binding"/>
    <property type="evidence" value="ECO:0007669"/>
    <property type="project" value="UniProtKB-KW"/>
</dbReference>
<dbReference type="PANTHER" id="PTHR33175">
    <property type="entry name" value="DNA-BINDING PROTEIN HU"/>
    <property type="match status" value="1"/>
</dbReference>
<dbReference type="SUPFAM" id="SSF47729">
    <property type="entry name" value="IHF-like DNA-binding proteins"/>
    <property type="match status" value="1"/>
</dbReference>
<reference evidence="12 13" key="1">
    <citation type="journal article" date="2019" name="Nat. Med.">
        <title>A library of human gut bacterial isolates paired with longitudinal multiomics data enables mechanistic microbiome research.</title>
        <authorList>
            <person name="Poyet M."/>
            <person name="Groussin M."/>
            <person name="Gibbons S.M."/>
            <person name="Avila-Pacheco J."/>
            <person name="Jiang X."/>
            <person name="Kearney S.M."/>
            <person name="Perrotta A.R."/>
            <person name="Berdy B."/>
            <person name="Zhao S."/>
            <person name="Lieberman T.D."/>
            <person name="Swanson P.K."/>
            <person name="Smith M."/>
            <person name="Roesemann S."/>
            <person name="Alexander J.E."/>
            <person name="Rich S.A."/>
            <person name="Livny J."/>
            <person name="Vlamakis H."/>
            <person name="Clish C."/>
            <person name="Bullock K."/>
            <person name="Deik A."/>
            <person name="Scott J."/>
            <person name="Pierce K.A."/>
            <person name="Xavier R.J."/>
            <person name="Alm E.J."/>
        </authorList>
    </citation>
    <scope>NUCLEOTIDE SEQUENCE [LARGE SCALE GENOMIC DNA]</scope>
    <source>
        <strain evidence="12 13">BIOML-A10</strain>
    </source>
</reference>
<dbReference type="GO" id="GO:0005829">
    <property type="term" value="C:cytosol"/>
    <property type="evidence" value="ECO:0007669"/>
    <property type="project" value="TreeGrafter"/>
</dbReference>
<dbReference type="PANTHER" id="PTHR33175:SF13">
    <property type="entry name" value="HISTONE-LIKE PROTEIN"/>
    <property type="match status" value="1"/>
</dbReference>
<evidence type="ECO:0000256" key="1">
    <source>
        <dbReference type="ARBA" id="ARBA00004328"/>
    </source>
</evidence>
<evidence type="ECO:0000313" key="13">
    <source>
        <dbReference type="Proteomes" id="UP000422221"/>
    </source>
</evidence>
<dbReference type="InterPro" id="IPR041607">
    <property type="entry name" value="HU-HIG"/>
</dbReference>
<keyword evidence="7 12" id="KW-0238">DNA-binding</keyword>
<accession>A0A7J4XCH9</accession>
<evidence type="ECO:0000256" key="7">
    <source>
        <dbReference type="ARBA" id="ARBA00023125"/>
    </source>
</evidence>